<dbReference type="RefSeq" id="WP_146316214.1">
    <property type="nucleotide sequence ID" value="NZ_VCQV01000008.1"/>
</dbReference>
<reference evidence="1 2" key="2">
    <citation type="submission" date="2019-08" db="EMBL/GenBank/DDBJ databases">
        <title>Jejuicoccus antrihumi gen. nov., sp. nov., a new member of the family Dermacoccaceae isolated from a cave.</title>
        <authorList>
            <person name="Schumann P."/>
            <person name="Kim I.S."/>
        </authorList>
    </citation>
    <scope>NUCLEOTIDE SEQUENCE [LARGE SCALE GENOMIC DNA]</scope>
    <source>
        <strain evidence="1 2">C5-26</strain>
    </source>
</reference>
<dbReference type="EMBL" id="VCQV01000008">
    <property type="protein sequence ID" value="TWP36971.1"/>
    <property type="molecule type" value="Genomic_DNA"/>
</dbReference>
<gene>
    <name evidence="1" type="ORF">FGL98_07890</name>
</gene>
<organism evidence="1 2">
    <name type="scientific">Leekyejoonella antrihumi</name>
    <dbReference type="NCBI Taxonomy" id="1660198"/>
    <lineage>
        <taxon>Bacteria</taxon>
        <taxon>Bacillati</taxon>
        <taxon>Actinomycetota</taxon>
        <taxon>Actinomycetes</taxon>
        <taxon>Micrococcales</taxon>
        <taxon>Dermacoccaceae</taxon>
        <taxon>Leekyejoonella</taxon>
    </lineage>
</organism>
<dbReference type="OrthoDB" id="61821at2"/>
<sequence length="289" mass="32202">MVSSETVRVVGVPADRHLIRQWRGWFAPEVQPFVVNEQLRAIVGEGLPLEMSMELQDTFLLYDQDQHSDLVGLTHEVFTRLGAETRAALVRYQVVAGRRAVPTLRSTGRQLRNELRVDGDGYRFVWWPDTLDRAGDEPLLRFVADDMLPSQHARVGAETWRQAAAVLPGARDLAGTFARSSGPNCFGTVMATAGVPAAAEQWMTQEPFEQWLSDNTGPGGGDHQAGTVLVWRDRQGTAQHAAVVLGDGWAMHKPSQGWMTPRKVLAVDDLKRRARQAGHRLSRRLIARR</sequence>
<accession>A0A563E438</accession>
<name>A0A563E438_9MICO</name>
<protein>
    <submittedName>
        <fullName evidence="1">Uncharacterized protein</fullName>
    </submittedName>
</protein>
<dbReference type="Proteomes" id="UP000320244">
    <property type="component" value="Unassembled WGS sequence"/>
</dbReference>
<evidence type="ECO:0000313" key="1">
    <source>
        <dbReference type="EMBL" id="TWP36971.1"/>
    </source>
</evidence>
<evidence type="ECO:0000313" key="2">
    <source>
        <dbReference type="Proteomes" id="UP000320244"/>
    </source>
</evidence>
<keyword evidence="2" id="KW-1185">Reference proteome</keyword>
<dbReference type="AlphaFoldDB" id="A0A563E438"/>
<reference evidence="1 2" key="1">
    <citation type="submission" date="2019-05" db="EMBL/GenBank/DDBJ databases">
        <authorList>
            <person name="Lee S.D."/>
        </authorList>
    </citation>
    <scope>NUCLEOTIDE SEQUENCE [LARGE SCALE GENOMIC DNA]</scope>
    <source>
        <strain evidence="1 2">C5-26</strain>
    </source>
</reference>
<comment type="caution">
    <text evidence="1">The sequence shown here is derived from an EMBL/GenBank/DDBJ whole genome shotgun (WGS) entry which is preliminary data.</text>
</comment>
<proteinExistence type="predicted"/>